<accession>A0ACC6UNA6</accession>
<keyword evidence="2" id="KW-1185">Reference proteome</keyword>
<dbReference type="EMBL" id="JBGCBD010000002">
    <property type="protein sequence ID" value="MEY9812908.1"/>
    <property type="molecule type" value="Genomic_DNA"/>
</dbReference>
<name>A0ACC6UNA6_STRAO</name>
<reference evidence="1" key="1">
    <citation type="submission" date="2024-07" db="EMBL/GenBank/DDBJ databases">
        <title>Genome sequencing of plant associated microbes to promote plant fitness in Sorghum bicolor and Oryza sativa.</title>
        <authorList>
            <person name="Coleman-Derr D."/>
        </authorList>
    </citation>
    <scope>NUCLEOTIDE SEQUENCE</scope>
    <source>
        <strain evidence="1">SAI-173</strain>
    </source>
</reference>
<protein>
    <submittedName>
        <fullName evidence="1">Uncharacterized protein</fullName>
    </submittedName>
</protein>
<evidence type="ECO:0000313" key="1">
    <source>
        <dbReference type="EMBL" id="MEY9812908.1"/>
    </source>
</evidence>
<evidence type="ECO:0000313" key="2">
    <source>
        <dbReference type="Proteomes" id="UP001565447"/>
    </source>
</evidence>
<comment type="caution">
    <text evidence="1">The sequence shown here is derived from an EMBL/GenBank/DDBJ whole genome shotgun (WGS) entry which is preliminary data.</text>
</comment>
<dbReference type="Proteomes" id="UP001565447">
    <property type="component" value="Unassembled WGS sequence"/>
</dbReference>
<proteinExistence type="predicted"/>
<sequence length="266" mass="28498">MSETLDEPGRPQQPQPDRPAASRRRRAVFVAVGVLLTGAVAAGTGITAVTVANADRDPGAPSWRLPRTVPADGEPPAPQGLASLLLPYGEDGRMRGPDIGEFGADTQLSGARATALQKEALQGLPRSQRKRLEKEIDRRRITGMAMRSYVSGAASLYQNDVYTASVVLSQMDNRSAVRGLARSQAEFLEALDVLRKGPRIEGHKDAACFLPPKDDDRDIEAMFCTAHVGDVLVTVTARAVAPIDAKSVAALVREQLDRIEEPGKAV</sequence>
<gene>
    <name evidence="1" type="ORF">RKD21_003165</name>
</gene>
<organism evidence="1 2">
    <name type="scientific">Streptomyces albogriseolus</name>
    <dbReference type="NCBI Taxonomy" id="1887"/>
    <lineage>
        <taxon>Bacteria</taxon>
        <taxon>Bacillati</taxon>
        <taxon>Actinomycetota</taxon>
        <taxon>Actinomycetes</taxon>
        <taxon>Kitasatosporales</taxon>
        <taxon>Streptomycetaceae</taxon>
        <taxon>Streptomyces</taxon>
        <taxon>Streptomyces albogriseolus group</taxon>
    </lineage>
</organism>